<dbReference type="InterPro" id="IPR015947">
    <property type="entry name" value="PUA-like_sf"/>
</dbReference>
<dbReference type="RefSeq" id="WP_006525675.1">
    <property type="nucleotide sequence ID" value="NZ_GL637654.1"/>
</dbReference>
<proteinExistence type="predicted"/>
<gene>
    <name evidence="2" type="ORF">HMPREF9430_00839</name>
</gene>
<organism evidence="2 3">
    <name type="scientific">Solobacterium moorei F0204</name>
    <dbReference type="NCBI Taxonomy" id="706433"/>
    <lineage>
        <taxon>Bacteria</taxon>
        <taxon>Bacillati</taxon>
        <taxon>Bacillota</taxon>
        <taxon>Erysipelotrichia</taxon>
        <taxon>Erysipelotrichales</taxon>
        <taxon>Erysipelotrichaceae</taxon>
        <taxon>Solobacterium</taxon>
    </lineage>
</organism>
<dbReference type="PANTHER" id="PTHR39203:SF1">
    <property type="entry name" value="CYTOPLASMIC PROTEIN"/>
    <property type="match status" value="1"/>
</dbReference>
<evidence type="ECO:0000313" key="3">
    <source>
        <dbReference type="Proteomes" id="UP000004097"/>
    </source>
</evidence>
<reference evidence="2 3" key="1">
    <citation type="submission" date="2010-08" db="EMBL/GenBank/DDBJ databases">
        <authorList>
            <person name="Weinstock G."/>
            <person name="Sodergren E."/>
            <person name="Clifton S."/>
            <person name="Fulton L."/>
            <person name="Fulton B."/>
            <person name="Courtney L."/>
            <person name="Fronick C."/>
            <person name="Harrison M."/>
            <person name="Strong C."/>
            <person name="Farmer C."/>
            <person name="Delahaunty K."/>
            <person name="Markovic C."/>
            <person name="Hall O."/>
            <person name="Minx P."/>
            <person name="Tomlinson C."/>
            <person name="Mitreva M."/>
            <person name="Hou S."/>
            <person name="Chen J."/>
            <person name="Wollam A."/>
            <person name="Pepin K.H."/>
            <person name="Johnson M."/>
            <person name="Bhonagiri V."/>
            <person name="Zhang X."/>
            <person name="Suruliraj S."/>
            <person name="Warren W."/>
            <person name="Chinwalla A."/>
            <person name="Mardis E.R."/>
            <person name="Wilson R.K."/>
        </authorList>
    </citation>
    <scope>NUCLEOTIDE SEQUENCE [LARGE SCALE GENOMIC DNA]</scope>
    <source>
        <strain evidence="2 3">F0204</strain>
    </source>
</reference>
<evidence type="ECO:0000259" key="1">
    <source>
        <dbReference type="SMART" id="SM01022"/>
    </source>
</evidence>
<dbReference type="InterPro" id="IPR007374">
    <property type="entry name" value="ASCH_domain"/>
</dbReference>
<protein>
    <submittedName>
        <fullName evidence="2">ASCH domain protein</fullName>
    </submittedName>
</protein>
<name>E7MMS2_9FIRM</name>
<dbReference type="Gene3D" id="3.10.400.10">
    <property type="entry name" value="Sulfate adenylyltransferase"/>
    <property type="match status" value="1"/>
</dbReference>
<sequence length="80" mass="9023">MQEIKTATCSAYDLYHAEGEPIPKVGDYSIILNSDGEAVCIIKTTTVYVTEFNKVSSEHAYKEGKETDLWITGERFILIF</sequence>
<dbReference type="SMART" id="SM01022">
    <property type="entry name" value="ASCH"/>
    <property type="match status" value="1"/>
</dbReference>
<dbReference type="STRING" id="706433.HMPREF9430_00839"/>
<accession>E7MMS2</accession>
<dbReference type="AlphaFoldDB" id="E7MMS2"/>
<dbReference type="HOGENOM" id="CLU_2587879_0_0_9"/>
<keyword evidence="3" id="KW-1185">Reference proteome</keyword>
<feature type="domain" description="ASCH" evidence="1">
    <location>
        <begin position="1"/>
        <end position="80"/>
    </location>
</feature>
<dbReference type="Proteomes" id="UP000004097">
    <property type="component" value="Unassembled WGS sequence"/>
</dbReference>
<dbReference type="PANTHER" id="PTHR39203">
    <property type="entry name" value="CYTOPLASMIC PROTEIN-RELATED"/>
    <property type="match status" value="1"/>
</dbReference>
<dbReference type="InterPro" id="IPR009326">
    <property type="entry name" value="DUF984"/>
</dbReference>
<dbReference type="EMBL" id="AECQ01000013">
    <property type="protein sequence ID" value="EFW24656.1"/>
    <property type="molecule type" value="Genomic_DNA"/>
</dbReference>
<dbReference type="Pfam" id="PF04266">
    <property type="entry name" value="ASCH"/>
    <property type="match status" value="1"/>
</dbReference>
<dbReference type="eggNOG" id="COG4405">
    <property type="taxonomic scope" value="Bacteria"/>
</dbReference>
<comment type="caution">
    <text evidence="2">The sequence shown here is derived from an EMBL/GenBank/DDBJ whole genome shotgun (WGS) entry which is preliminary data.</text>
</comment>
<evidence type="ECO:0000313" key="2">
    <source>
        <dbReference type="EMBL" id="EFW24656.1"/>
    </source>
</evidence>
<dbReference type="SUPFAM" id="SSF88697">
    <property type="entry name" value="PUA domain-like"/>
    <property type="match status" value="1"/>
</dbReference>